<gene>
    <name evidence="6" type="ORF">EDM52_11400</name>
</gene>
<dbReference type="OrthoDB" id="9810708at2"/>
<dbReference type="InterPro" id="IPR050397">
    <property type="entry name" value="Env_Response_Regulators"/>
</dbReference>
<dbReference type="CDD" id="cd00038">
    <property type="entry name" value="CAP_ED"/>
    <property type="match status" value="1"/>
</dbReference>
<evidence type="ECO:0000256" key="1">
    <source>
        <dbReference type="ARBA" id="ARBA00023015"/>
    </source>
</evidence>
<sequence length="217" mass="25120">MNNIRYQWTPFLMYGQKMEVKKNTVIYRQGEQGKGFYYLDRGGIKIILLSDNGHERTIDYVSIGTLSGEHGAYNGPYLTTAITTSPSVLYYFSDEALSNVCRDHPHAALIFTNSQIYKFRLLAEIIAFQDSPVEQQMAHYLIRLHSVHQNENVPIDQTSFARYIDASRITVNKVLHKWKLHGLIELSNRGAIRILEFDKVREIAHREEESEGILLWK</sequence>
<dbReference type="InterPro" id="IPR036388">
    <property type="entry name" value="WH-like_DNA-bd_sf"/>
</dbReference>
<dbReference type="InterPro" id="IPR018490">
    <property type="entry name" value="cNMP-bd_dom_sf"/>
</dbReference>
<comment type="caution">
    <text evidence="6">The sequence shown here is derived from an EMBL/GenBank/DDBJ whole genome shotgun (WGS) entry which is preliminary data.</text>
</comment>
<dbReference type="SUPFAM" id="SSF46785">
    <property type="entry name" value="Winged helix' DNA-binding domain"/>
    <property type="match status" value="1"/>
</dbReference>
<dbReference type="SUPFAM" id="SSF51206">
    <property type="entry name" value="cAMP-binding domain-like"/>
    <property type="match status" value="1"/>
</dbReference>
<keyword evidence="2" id="KW-0238">DNA-binding</keyword>
<keyword evidence="3" id="KW-0010">Activator</keyword>
<proteinExistence type="predicted"/>
<dbReference type="PANTHER" id="PTHR24567:SF68">
    <property type="entry name" value="DNA-BINDING TRANSCRIPTIONAL DUAL REGULATOR CRP"/>
    <property type="match status" value="1"/>
</dbReference>
<dbReference type="GO" id="GO:0003700">
    <property type="term" value="F:DNA-binding transcription factor activity"/>
    <property type="evidence" value="ECO:0007669"/>
    <property type="project" value="TreeGrafter"/>
</dbReference>
<protein>
    <submittedName>
        <fullName evidence="6">Crp/Fnr family transcriptional regulator</fullName>
    </submittedName>
</protein>
<dbReference type="PANTHER" id="PTHR24567">
    <property type="entry name" value="CRP FAMILY TRANSCRIPTIONAL REGULATORY PROTEIN"/>
    <property type="match status" value="1"/>
</dbReference>
<name>A0A3M8CEW8_9BACL</name>
<evidence type="ECO:0000313" key="7">
    <source>
        <dbReference type="Proteomes" id="UP000282028"/>
    </source>
</evidence>
<dbReference type="Gene3D" id="2.60.120.10">
    <property type="entry name" value="Jelly Rolls"/>
    <property type="match status" value="1"/>
</dbReference>
<keyword evidence="4" id="KW-0804">Transcription</keyword>
<dbReference type="InterPro" id="IPR036390">
    <property type="entry name" value="WH_DNA-bd_sf"/>
</dbReference>
<evidence type="ECO:0000256" key="3">
    <source>
        <dbReference type="ARBA" id="ARBA00023159"/>
    </source>
</evidence>
<dbReference type="PROSITE" id="PS50042">
    <property type="entry name" value="CNMP_BINDING_3"/>
    <property type="match status" value="1"/>
</dbReference>
<feature type="domain" description="Cyclic nucleotide-binding" evidence="5">
    <location>
        <begin position="1"/>
        <end position="69"/>
    </location>
</feature>
<dbReference type="GO" id="GO:0003677">
    <property type="term" value="F:DNA binding"/>
    <property type="evidence" value="ECO:0007669"/>
    <property type="project" value="UniProtKB-KW"/>
</dbReference>
<dbReference type="Pfam" id="PF13545">
    <property type="entry name" value="HTH_Crp_2"/>
    <property type="match status" value="1"/>
</dbReference>
<evidence type="ECO:0000259" key="5">
    <source>
        <dbReference type="PROSITE" id="PS50042"/>
    </source>
</evidence>
<dbReference type="EMBL" id="RHHR01000015">
    <property type="protein sequence ID" value="RNB74240.1"/>
    <property type="molecule type" value="Genomic_DNA"/>
</dbReference>
<dbReference type="InterPro" id="IPR000595">
    <property type="entry name" value="cNMP-bd_dom"/>
</dbReference>
<dbReference type="GO" id="GO:0005829">
    <property type="term" value="C:cytosol"/>
    <property type="evidence" value="ECO:0007669"/>
    <property type="project" value="TreeGrafter"/>
</dbReference>
<organism evidence="6 7">
    <name type="scientific">Brevibacillus invocatus</name>
    <dbReference type="NCBI Taxonomy" id="173959"/>
    <lineage>
        <taxon>Bacteria</taxon>
        <taxon>Bacillati</taxon>
        <taxon>Bacillota</taxon>
        <taxon>Bacilli</taxon>
        <taxon>Bacillales</taxon>
        <taxon>Paenibacillaceae</taxon>
        <taxon>Brevibacillus</taxon>
    </lineage>
</organism>
<dbReference type="Proteomes" id="UP000282028">
    <property type="component" value="Unassembled WGS sequence"/>
</dbReference>
<evidence type="ECO:0000313" key="6">
    <source>
        <dbReference type="EMBL" id="RNB74240.1"/>
    </source>
</evidence>
<dbReference type="RefSeq" id="WP_122909100.1">
    <property type="nucleotide sequence ID" value="NZ_CBCSBE010000003.1"/>
</dbReference>
<dbReference type="AlphaFoldDB" id="A0A3M8CEW8"/>
<dbReference type="Gene3D" id="1.10.10.10">
    <property type="entry name" value="Winged helix-like DNA-binding domain superfamily/Winged helix DNA-binding domain"/>
    <property type="match status" value="1"/>
</dbReference>
<dbReference type="Pfam" id="PF00027">
    <property type="entry name" value="cNMP_binding"/>
    <property type="match status" value="1"/>
</dbReference>
<keyword evidence="1" id="KW-0805">Transcription regulation</keyword>
<evidence type="ECO:0000256" key="4">
    <source>
        <dbReference type="ARBA" id="ARBA00023163"/>
    </source>
</evidence>
<evidence type="ECO:0000256" key="2">
    <source>
        <dbReference type="ARBA" id="ARBA00023125"/>
    </source>
</evidence>
<accession>A0A3M8CEW8</accession>
<reference evidence="6 7" key="1">
    <citation type="submission" date="2018-10" db="EMBL/GenBank/DDBJ databases">
        <title>Phylogenomics of Brevibacillus.</title>
        <authorList>
            <person name="Dunlap C."/>
        </authorList>
    </citation>
    <scope>NUCLEOTIDE SEQUENCE [LARGE SCALE GENOMIC DNA]</scope>
    <source>
        <strain evidence="6 7">JCM 12215</strain>
    </source>
</reference>
<dbReference type="InterPro" id="IPR014710">
    <property type="entry name" value="RmlC-like_jellyroll"/>
</dbReference>
<dbReference type="InterPro" id="IPR012318">
    <property type="entry name" value="HTH_CRP"/>
</dbReference>
<keyword evidence="7" id="KW-1185">Reference proteome</keyword>